<name>A0ABD3EJ76_9LAMI</name>
<sequence length="186" mass="21712">MELGTIHERRGMYIDKALSNLLSTCSSIQREFWKSESSPWEKDNPDYDKFEPICVIFGLLIAICKPIIFTNRATLSFSPGTTLAFPELALDRRTSEKHFIKEIRQCFVDVHTPTLMTCPKFHNQCNNNTMIYFDNSARELGRRVDNTREEQRRELVQKLKEFSGAVKDRENNTLHRLEFEEESGKS</sequence>
<dbReference type="EMBL" id="JAVIJP010000005">
    <property type="protein sequence ID" value="KAL3654256.1"/>
    <property type="molecule type" value="Genomic_DNA"/>
</dbReference>
<dbReference type="Proteomes" id="UP001632038">
    <property type="component" value="Unassembled WGS sequence"/>
</dbReference>
<proteinExistence type="predicted"/>
<evidence type="ECO:0000313" key="1">
    <source>
        <dbReference type="EMBL" id="KAL3654256.1"/>
    </source>
</evidence>
<reference evidence="2" key="1">
    <citation type="journal article" date="2024" name="IScience">
        <title>Strigolactones Initiate the Formation of Haustorium-like Structures in Castilleja.</title>
        <authorList>
            <person name="Buerger M."/>
            <person name="Peterson D."/>
            <person name="Chory J."/>
        </authorList>
    </citation>
    <scope>NUCLEOTIDE SEQUENCE [LARGE SCALE GENOMIC DNA]</scope>
</reference>
<evidence type="ECO:0000313" key="2">
    <source>
        <dbReference type="Proteomes" id="UP001632038"/>
    </source>
</evidence>
<accession>A0ABD3EJ76</accession>
<dbReference type="AlphaFoldDB" id="A0ABD3EJ76"/>
<keyword evidence="2" id="KW-1185">Reference proteome</keyword>
<gene>
    <name evidence="1" type="ORF">CASFOL_003937</name>
</gene>
<organism evidence="1 2">
    <name type="scientific">Castilleja foliolosa</name>
    <dbReference type="NCBI Taxonomy" id="1961234"/>
    <lineage>
        <taxon>Eukaryota</taxon>
        <taxon>Viridiplantae</taxon>
        <taxon>Streptophyta</taxon>
        <taxon>Embryophyta</taxon>
        <taxon>Tracheophyta</taxon>
        <taxon>Spermatophyta</taxon>
        <taxon>Magnoliopsida</taxon>
        <taxon>eudicotyledons</taxon>
        <taxon>Gunneridae</taxon>
        <taxon>Pentapetalae</taxon>
        <taxon>asterids</taxon>
        <taxon>lamiids</taxon>
        <taxon>Lamiales</taxon>
        <taxon>Orobanchaceae</taxon>
        <taxon>Pedicularideae</taxon>
        <taxon>Castillejinae</taxon>
        <taxon>Castilleja</taxon>
    </lineage>
</organism>
<comment type="caution">
    <text evidence="1">The sequence shown here is derived from an EMBL/GenBank/DDBJ whole genome shotgun (WGS) entry which is preliminary data.</text>
</comment>
<protein>
    <submittedName>
        <fullName evidence="1">Uncharacterized protein</fullName>
    </submittedName>
</protein>